<evidence type="ECO:0000313" key="2">
    <source>
        <dbReference type="Proteomes" id="UP000557717"/>
    </source>
</evidence>
<reference evidence="1 2" key="1">
    <citation type="submission" date="2020-08" db="EMBL/GenBank/DDBJ databases">
        <title>Genomic Encyclopedia of Type Strains, Phase IV (KMG-IV): sequencing the most valuable type-strain genomes for metagenomic binning, comparative biology and taxonomic classification.</title>
        <authorList>
            <person name="Goeker M."/>
        </authorList>
    </citation>
    <scope>NUCLEOTIDE SEQUENCE [LARGE SCALE GENOMIC DNA]</scope>
    <source>
        <strain evidence="1 2">YC6886</strain>
    </source>
</reference>
<comment type="caution">
    <text evidence="1">The sequence shown here is derived from an EMBL/GenBank/DDBJ whole genome shotgun (WGS) entry which is preliminary data.</text>
</comment>
<sequence>MREAHTDLEQLSNNVQGGEVGGYQYVAALMLSLWHMMGTRLVNLPPPSFVIVQGRPGFQPGRDWLWAVLREFRRSLSRDCVRFLRKRAIARKFLHLRASSIRNDLKQGWVDDSTRDAILRVSPEVQLQRFWALRDVQLGVAPSPSGISTLWTGSDQHVQMLKSLMAEGCFEGKPVATRHLFKAGISVPISVVGGVSRPAWAAHLAKGAFGDGRRMLGIGIGDFMHPPHLDCRMSTSLETSIRILSTSPERFKVPFRTDGCSLNYARVVQRSMPMLHPDYLDSLISAMRGVRLVSKIITRFTVSGKGPPEGLDERLGDAACRGLALGTLALLPEAWMASSEREENELGRILKAVSQSGSIRRRGILQKVQPMTSAKRDEYLQVLQQLRMVKVDGLWVKSVSSEEWIPQIPDIFRLP</sequence>
<protein>
    <submittedName>
        <fullName evidence="1">Uncharacterized protein</fullName>
    </submittedName>
</protein>
<accession>A0A840VFL5</accession>
<evidence type="ECO:0000313" key="1">
    <source>
        <dbReference type="EMBL" id="MBB5353408.1"/>
    </source>
</evidence>
<organism evidence="1 2">
    <name type="scientific">Haloferula luteola</name>
    <dbReference type="NCBI Taxonomy" id="595692"/>
    <lineage>
        <taxon>Bacteria</taxon>
        <taxon>Pseudomonadati</taxon>
        <taxon>Verrucomicrobiota</taxon>
        <taxon>Verrucomicrobiia</taxon>
        <taxon>Verrucomicrobiales</taxon>
        <taxon>Verrucomicrobiaceae</taxon>
        <taxon>Haloferula</taxon>
    </lineage>
</organism>
<gene>
    <name evidence="1" type="ORF">HNR46_003665</name>
</gene>
<keyword evidence="2" id="KW-1185">Reference proteome</keyword>
<dbReference type="EMBL" id="JACHFD010000025">
    <property type="protein sequence ID" value="MBB5353408.1"/>
    <property type="molecule type" value="Genomic_DNA"/>
</dbReference>
<dbReference type="AlphaFoldDB" id="A0A840VFL5"/>
<name>A0A840VFL5_9BACT</name>
<dbReference type="Proteomes" id="UP000557717">
    <property type="component" value="Unassembled WGS sequence"/>
</dbReference>
<proteinExistence type="predicted"/>